<reference evidence="2" key="1">
    <citation type="submission" date="2019-12" db="EMBL/GenBank/DDBJ databases">
        <title>Genome sequencing and annotation of Brassica cretica.</title>
        <authorList>
            <person name="Studholme D.J."/>
            <person name="Sarris P."/>
        </authorList>
    </citation>
    <scope>NUCLEOTIDE SEQUENCE</scope>
    <source>
        <strain evidence="2">PFS-109/04</strain>
        <tissue evidence="2">Leaf</tissue>
    </source>
</reference>
<name>A0A8S9RC86_BRACR</name>
<organism evidence="2 3">
    <name type="scientific">Brassica cretica</name>
    <name type="common">Mustard</name>
    <dbReference type="NCBI Taxonomy" id="69181"/>
    <lineage>
        <taxon>Eukaryota</taxon>
        <taxon>Viridiplantae</taxon>
        <taxon>Streptophyta</taxon>
        <taxon>Embryophyta</taxon>
        <taxon>Tracheophyta</taxon>
        <taxon>Spermatophyta</taxon>
        <taxon>Magnoliopsida</taxon>
        <taxon>eudicotyledons</taxon>
        <taxon>Gunneridae</taxon>
        <taxon>Pentapetalae</taxon>
        <taxon>rosids</taxon>
        <taxon>malvids</taxon>
        <taxon>Brassicales</taxon>
        <taxon>Brassicaceae</taxon>
        <taxon>Brassiceae</taxon>
        <taxon>Brassica</taxon>
    </lineage>
</organism>
<proteinExistence type="predicted"/>
<dbReference type="AlphaFoldDB" id="A0A8S9RC86"/>
<sequence>MINPNVIRENEFLRFLNRKVLTVTPIEMKQEQFRSNPEGGSCEDEMKTSRSFQLGHPPNWTGPARQLGGWPSWTSLARRMAELVFCSIQLGGWPSWSCVRSSSTDGRAGRVFDPARPSA</sequence>
<dbReference type="Proteomes" id="UP000712600">
    <property type="component" value="Unassembled WGS sequence"/>
</dbReference>
<protein>
    <submittedName>
        <fullName evidence="2">Uncharacterized protein</fullName>
    </submittedName>
</protein>
<accession>A0A8S9RC86</accession>
<feature type="region of interest" description="Disordered" evidence="1">
    <location>
        <begin position="31"/>
        <end position="65"/>
    </location>
</feature>
<dbReference type="EMBL" id="QGKX02000095">
    <property type="protein sequence ID" value="KAF3570376.1"/>
    <property type="molecule type" value="Genomic_DNA"/>
</dbReference>
<evidence type="ECO:0000313" key="2">
    <source>
        <dbReference type="EMBL" id="KAF3570376.1"/>
    </source>
</evidence>
<gene>
    <name evidence="2" type="ORF">F2Q69_00059719</name>
</gene>
<feature type="region of interest" description="Disordered" evidence="1">
    <location>
        <begin position="100"/>
        <end position="119"/>
    </location>
</feature>
<evidence type="ECO:0000313" key="3">
    <source>
        <dbReference type="Proteomes" id="UP000712600"/>
    </source>
</evidence>
<comment type="caution">
    <text evidence="2">The sequence shown here is derived from an EMBL/GenBank/DDBJ whole genome shotgun (WGS) entry which is preliminary data.</text>
</comment>
<evidence type="ECO:0000256" key="1">
    <source>
        <dbReference type="SAM" id="MobiDB-lite"/>
    </source>
</evidence>